<keyword evidence="1" id="KW-0812">Transmembrane</keyword>
<reference evidence="2" key="1">
    <citation type="submission" date="2015-12" db="EMBL/GenBank/DDBJ databases">
        <title>Gene expression during late stages of embryo sac development: a critical building block for successful pollen-pistil interactions.</title>
        <authorList>
            <person name="Liu Y."/>
            <person name="Joly V."/>
            <person name="Sabar M."/>
            <person name="Matton D.P."/>
        </authorList>
    </citation>
    <scope>NUCLEOTIDE SEQUENCE</scope>
</reference>
<keyword evidence="1" id="KW-1133">Transmembrane helix</keyword>
<accession>A0A0V0GVA2</accession>
<dbReference type="EMBL" id="GEDG01030212">
    <property type="protein sequence ID" value="JAP12066.1"/>
    <property type="molecule type" value="Transcribed_RNA"/>
</dbReference>
<evidence type="ECO:0000313" key="2">
    <source>
        <dbReference type="EMBL" id="JAP12066.1"/>
    </source>
</evidence>
<dbReference type="AlphaFoldDB" id="A0A0V0GVA2"/>
<protein>
    <submittedName>
        <fullName evidence="2">Putative ovule protein</fullName>
    </submittedName>
</protein>
<evidence type="ECO:0000256" key="1">
    <source>
        <dbReference type="SAM" id="Phobius"/>
    </source>
</evidence>
<keyword evidence="1" id="KW-0472">Membrane</keyword>
<name>A0A0V0GVA2_SOLCH</name>
<sequence length="148" mass="16394">MSKMGVPDMNRSSVRGDHIFLINVQIPKNLSDTERTLVEKLASLRATSNHHSVSSGGERGGVARLWKPIKDFLRSGLSGRKFASISSETTALRSLNRPLPSFPLITSLPAVLLGTCILAFVKVCYSKILLQKRLVKPNFVLHKEIKEQ</sequence>
<feature type="transmembrane region" description="Helical" evidence="1">
    <location>
        <begin position="102"/>
        <end position="125"/>
    </location>
</feature>
<organism evidence="2">
    <name type="scientific">Solanum chacoense</name>
    <name type="common">Chaco potato</name>
    <dbReference type="NCBI Taxonomy" id="4108"/>
    <lineage>
        <taxon>Eukaryota</taxon>
        <taxon>Viridiplantae</taxon>
        <taxon>Streptophyta</taxon>
        <taxon>Embryophyta</taxon>
        <taxon>Tracheophyta</taxon>
        <taxon>Spermatophyta</taxon>
        <taxon>Magnoliopsida</taxon>
        <taxon>eudicotyledons</taxon>
        <taxon>Gunneridae</taxon>
        <taxon>Pentapetalae</taxon>
        <taxon>asterids</taxon>
        <taxon>lamiids</taxon>
        <taxon>Solanales</taxon>
        <taxon>Solanaceae</taxon>
        <taxon>Solanoideae</taxon>
        <taxon>Solaneae</taxon>
        <taxon>Solanum</taxon>
    </lineage>
</organism>
<proteinExistence type="predicted"/>
<dbReference type="Gene3D" id="2.60.260.20">
    <property type="entry name" value="Urease metallochaperone UreE, N-terminal domain"/>
    <property type="match status" value="1"/>
</dbReference>